<feature type="domain" description="Microcin J25-processing protein McjB C-terminal" evidence="1">
    <location>
        <begin position="89"/>
        <end position="197"/>
    </location>
</feature>
<evidence type="ECO:0000313" key="2">
    <source>
        <dbReference type="EMBL" id="MDF8333685.1"/>
    </source>
</evidence>
<gene>
    <name evidence="2" type="ORF">POM99_10775</name>
</gene>
<protein>
    <submittedName>
        <fullName evidence="2">Lasso peptide biosynthesis B2 protein</fullName>
    </submittedName>
</protein>
<evidence type="ECO:0000313" key="3">
    <source>
        <dbReference type="Proteomes" id="UP001222770"/>
    </source>
</evidence>
<dbReference type="Proteomes" id="UP001222770">
    <property type="component" value="Unassembled WGS sequence"/>
</dbReference>
<dbReference type="NCBIfam" id="NF033537">
    <property type="entry name" value="lasso_biosyn_B2"/>
    <property type="match status" value="1"/>
</dbReference>
<dbReference type="Pfam" id="PF13471">
    <property type="entry name" value="Transglut_core3"/>
    <property type="match status" value="1"/>
</dbReference>
<comment type="caution">
    <text evidence="2">The sequence shown here is derived from an EMBL/GenBank/DDBJ whole genome shotgun (WGS) entry which is preliminary data.</text>
</comment>
<dbReference type="InterPro" id="IPR053521">
    <property type="entry name" value="McjB-like"/>
</dbReference>
<dbReference type="RefSeq" id="WP_277277623.1">
    <property type="nucleotide sequence ID" value="NZ_JAROCY010000009.1"/>
</dbReference>
<name>A0ABT6CID4_9SPHN</name>
<accession>A0ABT6CID4</accession>
<keyword evidence="3" id="KW-1185">Reference proteome</keyword>
<dbReference type="InterPro" id="IPR032708">
    <property type="entry name" value="McjB_C"/>
</dbReference>
<sequence>MVLDLTQDRYSLFEGHAARTLIALRDGRPVEPCDPIIRTLARKGLVSFDSPMPGPWLDMDDLTEAQESALEGPDTSTVLDPGQAAAAIACVKARIDLRRRDLRGLLETFPTNLRGRPLAQLIDLARRFDRGRRLAPVKPRCLPDTFAFVRCARRRGHAVVMVFGVKLYPFEAHCWAQAGSLVLTDPLDRVRRFKPILAL</sequence>
<proteinExistence type="predicted"/>
<dbReference type="EMBL" id="JAROCY010000009">
    <property type="protein sequence ID" value="MDF8333685.1"/>
    <property type="molecule type" value="Genomic_DNA"/>
</dbReference>
<reference evidence="2 3" key="1">
    <citation type="submission" date="2023-03" db="EMBL/GenBank/DDBJ databases">
        <title>Novosphingobium cyanobacteriorum sp. nov., isolated from a eutrophic reservoir during the Microcystis bloom period.</title>
        <authorList>
            <person name="Kang M."/>
            <person name="Le V."/>
            <person name="Ko S.-R."/>
            <person name="Lee S.-A."/>
            <person name="Ahn C.-Y."/>
        </authorList>
    </citation>
    <scope>NUCLEOTIDE SEQUENCE [LARGE SCALE GENOMIC DNA]</scope>
    <source>
        <strain evidence="2 3">HBC54</strain>
    </source>
</reference>
<organism evidence="2 3">
    <name type="scientific">Novosphingobium cyanobacteriorum</name>
    <dbReference type="NCBI Taxonomy" id="3024215"/>
    <lineage>
        <taxon>Bacteria</taxon>
        <taxon>Pseudomonadati</taxon>
        <taxon>Pseudomonadota</taxon>
        <taxon>Alphaproteobacteria</taxon>
        <taxon>Sphingomonadales</taxon>
        <taxon>Sphingomonadaceae</taxon>
        <taxon>Novosphingobium</taxon>
    </lineage>
</organism>
<evidence type="ECO:0000259" key="1">
    <source>
        <dbReference type="Pfam" id="PF13471"/>
    </source>
</evidence>